<dbReference type="CDD" id="cd04301">
    <property type="entry name" value="NAT_SF"/>
    <property type="match status" value="2"/>
</dbReference>
<comment type="caution">
    <text evidence="4">The sequence shown here is derived from an EMBL/GenBank/DDBJ whole genome shotgun (WGS) entry which is preliminary data.</text>
</comment>
<dbReference type="PANTHER" id="PTHR43877">
    <property type="entry name" value="AMINOALKYLPHOSPHONATE N-ACETYLTRANSFERASE-RELATED-RELATED"/>
    <property type="match status" value="1"/>
</dbReference>
<dbReference type="InterPro" id="IPR000182">
    <property type="entry name" value="GNAT_dom"/>
</dbReference>
<dbReference type="RefSeq" id="WP_134114760.1">
    <property type="nucleotide sequence ID" value="NZ_SODF01000001.1"/>
</dbReference>
<organism evidence="4 5">
    <name type="scientific">Kribbella kalugense</name>
    <dbReference type="NCBI Taxonomy" id="2512221"/>
    <lineage>
        <taxon>Bacteria</taxon>
        <taxon>Bacillati</taxon>
        <taxon>Actinomycetota</taxon>
        <taxon>Actinomycetes</taxon>
        <taxon>Propionibacteriales</taxon>
        <taxon>Kribbellaceae</taxon>
        <taxon>Kribbella</taxon>
    </lineage>
</organism>
<feature type="domain" description="N-acetyltransferase" evidence="3">
    <location>
        <begin position="3"/>
        <end position="145"/>
    </location>
</feature>
<protein>
    <submittedName>
        <fullName evidence="4">Putative N-acetyltransferase YhbS</fullName>
    </submittedName>
</protein>
<dbReference type="Gene3D" id="3.40.630.30">
    <property type="match status" value="1"/>
</dbReference>
<gene>
    <name evidence="4" type="ORF">EV650_0424</name>
</gene>
<dbReference type="GO" id="GO:0016747">
    <property type="term" value="F:acyltransferase activity, transferring groups other than amino-acyl groups"/>
    <property type="evidence" value="ECO:0007669"/>
    <property type="project" value="InterPro"/>
</dbReference>
<dbReference type="Proteomes" id="UP000295447">
    <property type="component" value="Unassembled WGS sequence"/>
</dbReference>
<dbReference type="Pfam" id="PF00583">
    <property type="entry name" value="Acetyltransf_1"/>
    <property type="match status" value="2"/>
</dbReference>
<evidence type="ECO:0000259" key="3">
    <source>
        <dbReference type="PROSITE" id="PS51186"/>
    </source>
</evidence>
<name>A0A4R7ZVE0_9ACTN</name>
<evidence type="ECO:0000313" key="5">
    <source>
        <dbReference type="Proteomes" id="UP000295447"/>
    </source>
</evidence>
<evidence type="ECO:0000256" key="2">
    <source>
        <dbReference type="ARBA" id="ARBA00023315"/>
    </source>
</evidence>
<keyword evidence="1 4" id="KW-0808">Transferase</keyword>
<proteinExistence type="predicted"/>
<accession>A0A4R7ZVE0</accession>
<dbReference type="PROSITE" id="PS51186">
    <property type="entry name" value="GNAT"/>
    <property type="match status" value="2"/>
</dbReference>
<evidence type="ECO:0000313" key="4">
    <source>
        <dbReference type="EMBL" id="TDW21596.1"/>
    </source>
</evidence>
<dbReference type="InterPro" id="IPR016181">
    <property type="entry name" value="Acyl_CoA_acyltransferase"/>
</dbReference>
<dbReference type="AlphaFoldDB" id="A0A4R7ZVE0"/>
<reference evidence="4 5" key="1">
    <citation type="submission" date="2019-03" db="EMBL/GenBank/DDBJ databases">
        <title>Genomic Encyclopedia of Type Strains, Phase III (KMG-III): the genomes of soil and plant-associated and newly described type strains.</title>
        <authorList>
            <person name="Whitman W."/>
        </authorList>
    </citation>
    <scope>NUCLEOTIDE SEQUENCE [LARGE SCALE GENOMIC DNA]</scope>
    <source>
        <strain evidence="4 5">VKM Ac-2570</strain>
    </source>
</reference>
<dbReference type="SUPFAM" id="SSF55729">
    <property type="entry name" value="Acyl-CoA N-acyltransferases (Nat)"/>
    <property type="match status" value="2"/>
</dbReference>
<dbReference type="EMBL" id="SODF01000001">
    <property type="protein sequence ID" value="TDW21596.1"/>
    <property type="molecule type" value="Genomic_DNA"/>
</dbReference>
<evidence type="ECO:0000256" key="1">
    <source>
        <dbReference type="ARBA" id="ARBA00022679"/>
    </source>
</evidence>
<dbReference type="InterPro" id="IPR050832">
    <property type="entry name" value="Bact_Acetyltransf"/>
</dbReference>
<dbReference type="OrthoDB" id="3376052at2"/>
<keyword evidence="2" id="KW-0012">Acyltransferase</keyword>
<keyword evidence="5" id="KW-1185">Reference proteome</keyword>
<sequence>MTTTIRTAVTDADYEAWRAVRIAVLPYERCPTVAELRDLDRPGRLMVLAELDGEVVGSGLTDRSGDGERAGLIPRVHPDFRRRGVGTEVLRVLAEHAVAQGYDMAGCSVDDDESRLFAERFGFVERNREVEQVRQIGDEPRPPAPTDYEIVSVAERPELWAAAYHQVALPTLPDMDHPVALKVSEDDWEKEWINDPAAMFVAVAGDEVIGVAGLMLDSDRPERAEVAYTAVRREWRGKSVASTLKRTSMAWAAEHGITEIYTWTQRGNDSMRRLNEHLGFTYGIVSLSMRAPLPLTGLAPVSGD</sequence>
<feature type="domain" description="N-acetyltransferase" evidence="3">
    <location>
        <begin position="148"/>
        <end position="300"/>
    </location>
</feature>